<reference evidence="2 3" key="1">
    <citation type="submission" date="2018-01" db="EMBL/GenBank/DDBJ databases">
        <title>Co-occurrence of chitin degradation, pigmentation and bioactivity in marine Pseudoalteromonas.</title>
        <authorList>
            <person name="Paulsen S."/>
            <person name="Gram L."/>
            <person name="Machado H."/>
        </authorList>
    </citation>
    <scope>NUCLEOTIDE SEQUENCE [LARGE SCALE GENOMIC DNA]</scope>
    <source>
        <strain evidence="2 3">S3663</strain>
    </source>
</reference>
<dbReference type="InterPro" id="IPR003431">
    <property type="entry name" value="B-propeller_Phytase"/>
</dbReference>
<protein>
    <submittedName>
        <fullName evidence="2">3-phytase</fullName>
    </submittedName>
</protein>
<dbReference type="Pfam" id="PF02333">
    <property type="entry name" value="Phytase"/>
    <property type="match status" value="1"/>
</dbReference>
<feature type="domain" description="BPP" evidence="1">
    <location>
        <begin position="321"/>
        <end position="642"/>
    </location>
</feature>
<evidence type="ECO:0000259" key="1">
    <source>
        <dbReference type="PROSITE" id="PS51662"/>
    </source>
</evidence>
<evidence type="ECO:0000313" key="3">
    <source>
        <dbReference type="Proteomes" id="UP000309186"/>
    </source>
</evidence>
<name>A0A5R9Q5E0_9GAMM</name>
<dbReference type="EMBL" id="PPSW01000006">
    <property type="protein sequence ID" value="TLX48373.1"/>
    <property type="molecule type" value="Genomic_DNA"/>
</dbReference>
<dbReference type="OrthoDB" id="8696437at2"/>
<dbReference type="GO" id="GO:0016158">
    <property type="term" value="F:inositol hexakisphosphate 3-phosphatase activity"/>
    <property type="evidence" value="ECO:0007669"/>
    <property type="project" value="InterPro"/>
</dbReference>
<organism evidence="2 3">
    <name type="scientific">Pseudoalteromonas phenolica</name>
    <dbReference type="NCBI Taxonomy" id="161398"/>
    <lineage>
        <taxon>Bacteria</taxon>
        <taxon>Pseudomonadati</taxon>
        <taxon>Pseudomonadota</taxon>
        <taxon>Gammaproteobacteria</taxon>
        <taxon>Alteromonadales</taxon>
        <taxon>Pseudoalteromonadaceae</taxon>
        <taxon>Pseudoalteromonas</taxon>
    </lineage>
</organism>
<feature type="domain" description="BPP" evidence="1">
    <location>
        <begin position="21"/>
        <end position="318"/>
    </location>
</feature>
<gene>
    <name evidence="2" type="ORF">C1E24_02645</name>
</gene>
<dbReference type="AlphaFoldDB" id="A0A5R9Q5E0"/>
<sequence>MSFFIVTVCRNDLVTALELNMTNTYLKLSWLIGGLLCSEVANASQTNKQWLTESEFISPIDVAHTNHKQLAVSEAHGIALLDEQGNALSTINSKSEHLDFRWLPNSKSLGVLSTLNKNTGNIELIKVDFKRNRIEKAYELLADKTAFDALCLGSSSEHIELFTVDVNGIVSQMALNTANDTDWQLSEIRHFAAGLNMKSCAVNDLTESLYIAEENIGVWQYSTNPELEIIRELLQLAEGLEVEYLDTTASGDVSVVSPSTSKLWLLNQSSKAFKPNELPKDIAPKTVQLHRSDKNLIAYIFDDETSKNIKINMGKHKLPLKKKNEQPIANLLPFAQTTSVASHGDAADDPEIWINSTTPSNSLVYGTDKKSGLNIYDLNGNLVKTLPVGRVNNVDIRYGVKFNGEVVDIAAASNRTNKNISLFKIDQKSGLPTLLADIETDLADPYGLCMGQYDNELAVWINDTDGRFQKYEIAFNKQKVTGKKTLEWTVPSQPEGCVSDDANKRLFYGEESTGVWLKDLKGNQPDKLISGLNEQIEADIEGMSLYRLNGKQYLVVSSQGNNRFAVYAVDNNNEFLGVFEVGVNWASMIDGASETDGLAVTSSYLGEALPNGLLVVQDGHNVMPKSTQNFKLVDGSLLRDWILNKVAK</sequence>
<dbReference type="InterPro" id="IPR011042">
    <property type="entry name" value="6-blade_b-propeller_TolB-like"/>
</dbReference>
<dbReference type="SUPFAM" id="SSF50956">
    <property type="entry name" value="Thermostable phytase (3-phytase)"/>
    <property type="match status" value="2"/>
</dbReference>
<dbReference type="PROSITE" id="PS51662">
    <property type="entry name" value="BP_PHYTASE"/>
    <property type="match status" value="2"/>
</dbReference>
<dbReference type="Proteomes" id="UP000309186">
    <property type="component" value="Unassembled WGS sequence"/>
</dbReference>
<evidence type="ECO:0000313" key="2">
    <source>
        <dbReference type="EMBL" id="TLX48373.1"/>
    </source>
</evidence>
<dbReference type="Gene3D" id="2.120.10.30">
    <property type="entry name" value="TolB, C-terminal domain"/>
    <property type="match status" value="2"/>
</dbReference>
<comment type="caution">
    <text evidence="2">The sequence shown here is derived from an EMBL/GenBank/DDBJ whole genome shotgun (WGS) entry which is preliminary data.</text>
</comment>
<accession>A0A5R9Q5E0</accession>
<proteinExistence type="predicted"/>